<accession>W4S0A0</accession>
<reference evidence="2 3" key="1">
    <citation type="submission" date="2014-01" db="EMBL/GenBank/DDBJ databases">
        <title>Genome sequence and analysis of Xanthomonas arboricola pv. pruni.</title>
        <authorList>
            <person name="Fujikawa T."/>
            <person name="Nakazono-Nagaoka E."/>
        </authorList>
    </citation>
    <scope>NUCLEOTIDE SEQUENCE [LARGE SCALE GENOMIC DNA]</scope>
    <source>
        <strain evidence="3">MAFF 311562</strain>
    </source>
</reference>
<gene>
    <name evidence="2" type="ORF">XPU_1483</name>
</gene>
<name>W4S0A0_9XANT</name>
<dbReference type="AlphaFoldDB" id="W4S0A0"/>
<proteinExistence type="predicted"/>
<evidence type="ECO:0000313" key="3">
    <source>
        <dbReference type="Proteomes" id="UP000019143"/>
    </source>
</evidence>
<dbReference type="InterPro" id="IPR029063">
    <property type="entry name" value="SAM-dependent_MTases_sf"/>
</dbReference>
<protein>
    <submittedName>
        <fullName evidence="2">Uncharacterized protein</fullName>
    </submittedName>
</protein>
<evidence type="ECO:0000313" key="2">
    <source>
        <dbReference type="EMBL" id="GAE49951.1"/>
    </source>
</evidence>
<comment type="caution">
    <text evidence="2">The sequence shown here is derived from an EMBL/GenBank/DDBJ whole genome shotgun (WGS) entry which is preliminary data.</text>
</comment>
<sequence length="73" mass="7999">MQRDDEDLGQAAPAGRLISHGSDDQDDAALLASLTSRLRQSGDRPDAVVQRLLGLVDALWATEFGRFLLRHRG</sequence>
<evidence type="ECO:0000256" key="1">
    <source>
        <dbReference type="SAM" id="MobiDB-lite"/>
    </source>
</evidence>
<dbReference type="Proteomes" id="UP000019143">
    <property type="component" value="Unassembled WGS sequence"/>
</dbReference>
<feature type="region of interest" description="Disordered" evidence="1">
    <location>
        <begin position="1"/>
        <end position="23"/>
    </location>
</feature>
<dbReference type="Gene3D" id="3.40.50.150">
    <property type="entry name" value="Vaccinia Virus protein VP39"/>
    <property type="match status" value="1"/>
</dbReference>
<organism evidence="2 3">
    <name type="scientific">Xanthomonas arboricola pv. pruni str. MAFF 311562</name>
    <dbReference type="NCBI Taxonomy" id="1414836"/>
    <lineage>
        <taxon>Bacteria</taxon>
        <taxon>Pseudomonadati</taxon>
        <taxon>Pseudomonadota</taxon>
        <taxon>Gammaproteobacteria</taxon>
        <taxon>Lysobacterales</taxon>
        <taxon>Lysobacteraceae</taxon>
        <taxon>Xanthomonas</taxon>
    </lineage>
</organism>
<dbReference type="EMBL" id="BAVB01000230">
    <property type="protein sequence ID" value="GAE49951.1"/>
    <property type="molecule type" value="Genomic_DNA"/>
</dbReference>